<dbReference type="InterPro" id="IPR004007">
    <property type="entry name" value="DhaL_dom"/>
</dbReference>
<evidence type="ECO:0000259" key="3">
    <source>
        <dbReference type="PROSITE" id="PS51480"/>
    </source>
</evidence>
<dbReference type="NCBIfam" id="TIGR02365">
    <property type="entry name" value="dha_L_ycgS"/>
    <property type="match status" value="1"/>
</dbReference>
<dbReference type="InterPro" id="IPR050861">
    <property type="entry name" value="Dihydroxyacetone_Kinase"/>
</dbReference>
<keyword evidence="2 4" id="KW-0418">Kinase</keyword>
<dbReference type="PANTHER" id="PTHR28629:SF4">
    <property type="entry name" value="TRIOKINASE_FMN CYCLASE"/>
    <property type="match status" value="1"/>
</dbReference>
<dbReference type="Gene3D" id="1.25.40.340">
    <property type="match status" value="1"/>
</dbReference>
<dbReference type="PROSITE" id="PS51480">
    <property type="entry name" value="DHAL"/>
    <property type="match status" value="1"/>
</dbReference>
<accession>A0ABQ2AY66</accession>
<comment type="caution">
    <text evidence="4">The sequence shown here is derived from an EMBL/GenBank/DDBJ whole genome shotgun (WGS) entry which is preliminary data.</text>
</comment>
<sequence>MTATNLADIEYVVRTIAQTAVDKEKEFGDFDAVVGDGDLGYSLARGFEKVLADWDSYKREDVSTFLQQIAVTITSRIGGSSGPLWGTAFLRASVTAKQFNEITGTAAVAMLRAATDGIKARGNSDLGDKTLLDALVPATDELERMITSGANAADCREAFAKSTRERAEATSELEAKRGRASYSGERSIGSPDAGALAVAIIIERIVAGWPER</sequence>
<dbReference type="InterPro" id="IPR036117">
    <property type="entry name" value="DhaL_dom_sf"/>
</dbReference>
<dbReference type="GO" id="GO:0016301">
    <property type="term" value="F:kinase activity"/>
    <property type="evidence" value="ECO:0007669"/>
    <property type="project" value="UniProtKB-KW"/>
</dbReference>
<reference evidence="5" key="1">
    <citation type="journal article" date="2019" name="Int. J. Syst. Evol. Microbiol.">
        <title>The Global Catalogue of Microorganisms (GCM) 10K type strain sequencing project: providing services to taxonomists for standard genome sequencing and annotation.</title>
        <authorList>
            <consortium name="The Broad Institute Genomics Platform"/>
            <consortium name="The Broad Institute Genome Sequencing Center for Infectious Disease"/>
            <person name="Wu L."/>
            <person name="Ma J."/>
        </authorList>
    </citation>
    <scope>NUCLEOTIDE SEQUENCE [LARGE SCALE GENOMIC DNA]</scope>
    <source>
        <strain evidence="5">CGMCC 1.12778</strain>
    </source>
</reference>
<dbReference type="Pfam" id="PF02734">
    <property type="entry name" value="Dak2"/>
    <property type="match status" value="1"/>
</dbReference>
<keyword evidence="1" id="KW-0808">Transferase</keyword>
<feature type="domain" description="DhaL" evidence="3">
    <location>
        <begin position="7"/>
        <end position="207"/>
    </location>
</feature>
<evidence type="ECO:0000313" key="4">
    <source>
        <dbReference type="EMBL" id="GGI02006.1"/>
    </source>
</evidence>
<dbReference type="Proteomes" id="UP000643279">
    <property type="component" value="Unassembled WGS sequence"/>
</dbReference>
<name>A0ABQ2AY66_9MICC</name>
<dbReference type="EMBL" id="BMFW01000040">
    <property type="protein sequence ID" value="GGI02006.1"/>
    <property type="molecule type" value="Genomic_DNA"/>
</dbReference>
<gene>
    <name evidence="4" type="primary">dhaK2</name>
    <name evidence="4" type="ORF">GCM10007170_42730</name>
</gene>
<proteinExistence type="predicted"/>
<dbReference type="RefSeq" id="WP_188573523.1">
    <property type="nucleotide sequence ID" value="NZ_BMFW01000040.1"/>
</dbReference>
<keyword evidence="5" id="KW-1185">Reference proteome</keyword>
<dbReference type="InterPro" id="IPR012737">
    <property type="entry name" value="DhaK_L_YcgS"/>
</dbReference>
<dbReference type="SMART" id="SM01120">
    <property type="entry name" value="Dak2"/>
    <property type="match status" value="1"/>
</dbReference>
<evidence type="ECO:0000256" key="2">
    <source>
        <dbReference type="ARBA" id="ARBA00022777"/>
    </source>
</evidence>
<evidence type="ECO:0000313" key="5">
    <source>
        <dbReference type="Proteomes" id="UP000643279"/>
    </source>
</evidence>
<evidence type="ECO:0000256" key="1">
    <source>
        <dbReference type="ARBA" id="ARBA00022679"/>
    </source>
</evidence>
<protein>
    <submittedName>
        <fullName evidence="4">Dihydroxyacetone kinase subunit L</fullName>
    </submittedName>
</protein>
<dbReference type="SUPFAM" id="SSF101473">
    <property type="entry name" value="DhaL-like"/>
    <property type="match status" value="1"/>
</dbReference>
<dbReference type="PANTHER" id="PTHR28629">
    <property type="entry name" value="TRIOKINASE/FMN CYCLASE"/>
    <property type="match status" value="1"/>
</dbReference>
<organism evidence="4 5">
    <name type="scientific">Arthrobacter liuii</name>
    <dbReference type="NCBI Taxonomy" id="1476996"/>
    <lineage>
        <taxon>Bacteria</taxon>
        <taxon>Bacillati</taxon>
        <taxon>Actinomycetota</taxon>
        <taxon>Actinomycetes</taxon>
        <taxon>Micrococcales</taxon>
        <taxon>Micrococcaceae</taxon>
        <taxon>Arthrobacter</taxon>
    </lineage>
</organism>